<accession>A0ABP4IAM6</accession>
<keyword evidence="2" id="KW-0238">DNA-binding</keyword>
<dbReference type="InterPro" id="IPR018060">
    <property type="entry name" value="HTH_AraC"/>
</dbReference>
<dbReference type="Proteomes" id="UP001501414">
    <property type="component" value="Unassembled WGS sequence"/>
</dbReference>
<evidence type="ECO:0000256" key="1">
    <source>
        <dbReference type="ARBA" id="ARBA00023015"/>
    </source>
</evidence>
<evidence type="ECO:0000313" key="6">
    <source>
        <dbReference type="Proteomes" id="UP001501414"/>
    </source>
</evidence>
<dbReference type="PANTHER" id="PTHR11019:SF199">
    <property type="entry name" value="HTH-TYPE TRANSCRIPTIONAL REGULATOR NIMR"/>
    <property type="match status" value="1"/>
</dbReference>
<dbReference type="SUPFAM" id="SSF51182">
    <property type="entry name" value="RmlC-like cupins"/>
    <property type="match status" value="1"/>
</dbReference>
<name>A0ABP4IAM6_9PSEU</name>
<dbReference type="RefSeq" id="WP_344019260.1">
    <property type="nucleotide sequence ID" value="NZ_BAAAJK010000004.1"/>
</dbReference>
<dbReference type="Pfam" id="PF12833">
    <property type="entry name" value="HTH_18"/>
    <property type="match status" value="1"/>
</dbReference>
<dbReference type="Pfam" id="PF02311">
    <property type="entry name" value="AraC_binding"/>
    <property type="match status" value="1"/>
</dbReference>
<dbReference type="SUPFAM" id="SSF46689">
    <property type="entry name" value="Homeodomain-like"/>
    <property type="match status" value="1"/>
</dbReference>
<protein>
    <submittedName>
        <fullName evidence="5">Helix-turn-helix transcriptional regulator</fullName>
    </submittedName>
</protein>
<dbReference type="Gene3D" id="1.10.10.60">
    <property type="entry name" value="Homeodomain-like"/>
    <property type="match status" value="2"/>
</dbReference>
<evidence type="ECO:0000313" key="5">
    <source>
        <dbReference type="EMBL" id="GAA1383334.1"/>
    </source>
</evidence>
<evidence type="ECO:0000259" key="4">
    <source>
        <dbReference type="PROSITE" id="PS01124"/>
    </source>
</evidence>
<dbReference type="PROSITE" id="PS01124">
    <property type="entry name" value="HTH_ARAC_FAMILY_2"/>
    <property type="match status" value="1"/>
</dbReference>
<keyword evidence="3" id="KW-0804">Transcription</keyword>
<gene>
    <name evidence="5" type="ORF">GCM10009613_12620</name>
</gene>
<proteinExistence type="predicted"/>
<organism evidence="5 6">
    <name type="scientific">Pseudonocardia kongjuensis</name>
    <dbReference type="NCBI Taxonomy" id="102227"/>
    <lineage>
        <taxon>Bacteria</taxon>
        <taxon>Bacillati</taxon>
        <taxon>Actinomycetota</taxon>
        <taxon>Actinomycetes</taxon>
        <taxon>Pseudonocardiales</taxon>
        <taxon>Pseudonocardiaceae</taxon>
        <taxon>Pseudonocardia</taxon>
    </lineage>
</organism>
<dbReference type="InterPro" id="IPR018062">
    <property type="entry name" value="HTH_AraC-typ_CS"/>
</dbReference>
<evidence type="ECO:0000256" key="3">
    <source>
        <dbReference type="ARBA" id="ARBA00023163"/>
    </source>
</evidence>
<dbReference type="Gene3D" id="2.60.120.10">
    <property type="entry name" value="Jelly Rolls"/>
    <property type="match status" value="1"/>
</dbReference>
<dbReference type="EMBL" id="BAAAJK010000004">
    <property type="protein sequence ID" value="GAA1383334.1"/>
    <property type="molecule type" value="Genomic_DNA"/>
</dbReference>
<sequence length="257" mass="28523">MLQPPIEPQASVIPEPYLLTTRTVTPDAADRGACSVDHQVVWPHAGTCTVTVAGRSWSLTPGQGLWLPAETLHRVRADPAAEVYRTYLAPFACTEVRTELRSAGVARAVRELLFYLAFNGMDRQRRFDSQRLCIRLIDDEVTSVLEVPHPADRRIRGIASAILADPTDDRTLDYWAWRTSTSSRTIARAFRADTGMSFSRWRTSVRISAALELLGAGTPVTTVAHRVGYATPSAFSAAFRRVVGRSPHQYLPHRQAL</sequence>
<dbReference type="PRINTS" id="PR00032">
    <property type="entry name" value="HTHARAC"/>
</dbReference>
<dbReference type="InterPro" id="IPR014710">
    <property type="entry name" value="RmlC-like_jellyroll"/>
</dbReference>
<reference evidence="6" key="1">
    <citation type="journal article" date="2019" name="Int. J. Syst. Evol. Microbiol.">
        <title>The Global Catalogue of Microorganisms (GCM) 10K type strain sequencing project: providing services to taxonomists for standard genome sequencing and annotation.</title>
        <authorList>
            <consortium name="The Broad Institute Genomics Platform"/>
            <consortium name="The Broad Institute Genome Sequencing Center for Infectious Disease"/>
            <person name="Wu L."/>
            <person name="Ma J."/>
        </authorList>
    </citation>
    <scope>NUCLEOTIDE SEQUENCE [LARGE SCALE GENOMIC DNA]</scope>
    <source>
        <strain evidence="6">JCM 11896</strain>
    </source>
</reference>
<comment type="caution">
    <text evidence="5">The sequence shown here is derived from an EMBL/GenBank/DDBJ whole genome shotgun (WGS) entry which is preliminary data.</text>
</comment>
<dbReference type="SMART" id="SM00342">
    <property type="entry name" value="HTH_ARAC"/>
    <property type="match status" value="1"/>
</dbReference>
<dbReference type="InterPro" id="IPR009057">
    <property type="entry name" value="Homeodomain-like_sf"/>
</dbReference>
<dbReference type="InterPro" id="IPR020449">
    <property type="entry name" value="Tscrpt_reg_AraC-type_HTH"/>
</dbReference>
<keyword evidence="1" id="KW-0805">Transcription regulation</keyword>
<dbReference type="PANTHER" id="PTHR11019">
    <property type="entry name" value="HTH-TYPE TRANSCRIPTIONAL REGULATOR NIMR"/>
    <property type="match status" value="1"/>
</dbReference>
<feature type="domain" description="HTH araC/xylS-type" evidence="4">
    <location>
        <begin position="156"/>
        <end position="253"/>
    </location>
</feature>
<dbReference type="PROSITE" id="PS00041">
    <property type="entry name" value="HTH_ARAC_FAMILY_1"/>
    <property type="match status" value="1"/>
</dbReference>
<dbReference type="InterPro" id="IPR003313">
    <property type="entry name" value="AraC-bd"/>
</dbReference>
<dbReference type="InterPro" id="IPR011051">
    <property type="entry name" value="RmlC_Cupin_sf"/>
</dbReference>
<keyword evidence="6" id="KW-1185">Reference proteome</keyword>
<evidence type="ECO:0000256" key="2">
    <source>
        <dbReference type="ARBA" id="ARBA00023125"/>
    </source>
</evidence>